<proteinExistence type="predicted"/>
<protein>
    <submittedName>
        <fullName evidence="1">Uncharacterized protein</fullName>
    </submittedName>
</protein>
<name>A0A067QFM5_ZOONE</name>
<sequence length="51" mass="5600">MPISITYMASATRVLDTVSLVFKMTTAMGDSVMNLCLAWKTDAVVQKATTW</sequence>
<dbReference type="InParanoid" id="A0A067QFM5"/>
<accession>A0A067QFM5</accession>
<evidence type="ECO:0000313" key="2">
    <source>
        <dbReference type="Proteomes" id="UP000027135"/>
    </source>
</evidence>
<gene>
    <name evidence="1" type="ORF">L798_03558</name>
</gene>
<reference evidence="1 2" key="1">
    <citation type="journal article" date="2014" name="Nat. Commun.">
        <title>Molecular traces of alternative social organization in a termite genome.</title>
        <authorList>
            <person name="Terrapon N."/>
            <person name="Li C."/>
            <person name="Robertson H.M."/>
            <person name="Ji L."/>
            <person name="Meng X."/>
            <person name="Booth W."/>
            <person name="Chen Z."/>
            <person name="Childers C.P."/>
            <person name="Glastad K.M."/>
            <person name="Gokhale K."/>
            <person name="Gowin J."/>
            <person name="Gronenberg W."/>
            <person name="Hermansen R.A."/>
            <person name="Hu H."/>
            <person name="Hunt B.G."/>
            <person name="Huylmans A.K."/>
            <person name="Khalil S.M."/>
            <person name="Mitchell R.D."/>
            <person name="Munoz-Torres M.C."/>
            <person name="Mustard J.A."/>
            <person name="Pan H."/>
            <person name="Reese J.T."/>
            <person name="Scharf M.E."/>
            <person name="Sun F."/>
            <person name="Vogel H."/>
            <person name="Xiao J."/>
            <person name="Yang W."/>
            <person name="Yang Z."/>
            <person name="Yang Z."/>
            <person name="Zhou J."/>
            <person name="Zhu J."/>
            <person name="Brent C.S."/>
            <person name="Elsik C.G."/>
            <person name="Goodisman M.A."/>
            <person name="Liberles D.A."/>
            <person name="Roe R.M."/>
            <person name="Vargo E.L."/>
            <person name="Vilcinskas A."/>
            <person name="Wang J."/>
            <person name="Bornberg-Bauer E."/>
            <person name="Korb J."/>
            <person name="Zhang G."/>
            <person name="Liebig J."/>
        </authorList>
    </citation>
    <scope>NUCLEOTIDE SEQUENCE [LARGE SCALE GENOMIC DNA]</scope>
    <source>
        <tissue evidence="1">Whole organism</tissue>
    </source>
</reference>
<organism evidence="1 2">
    <name type="scientific">Zootermopsis nevadensis</name>
    <name type="common">Dampwood termite</name>
    <dbReference type="NCBI Taxonomy" id="136037"/>
    <lineage>
        <taxon>Eukaryota</taxon>
        <taxon>Metazoa</taxon>
        <taxon>Ecdysozoa</taxon>
        <taxon>Arthropoda</taxon>
        <taxon>Hexapoda</taxon>
        <taxon>Insecta</taxon>
        <taxon>Pterygota</taxon>
        <taxon>Neoptera</taxon>
        <taxon>Polyneoptera</taxon>
        <taxon>Dictyoptera</taxon>
        <taxon>Blattodea</taxon>
        <taxon>Blattoidea</taxon>
        <taxon>Termitoidae</taxon>
        <taxon>Termopsidae</taxon>
        <taxon>Zootermopsis</taxon>
    </lineage>
</organism>
<dbReference type="EMBL" id="KK853575">
    <property type="protein sequence ID" value="KDR06584.1"/>
    <property type="molecule type" value="Genomic_DNA"/>
</dbReference>
<evidence type="ECO:0000313" key="1">
    <source>
        <dbReference type="EMBL" id="KDR06584.1"/>
    </source>
</evidence>
<dbReference type="Proteomes" id="UP000027135">
    <property type="component" value="Unassembled WGS sequence"/>
</dbReference>
<keyword evidence="2" id="KW-1185">Reference proteome</keyword>
<dbReference type="AlphaFoldDB" id="A0A067QFM5"/>